<name>A0AAJ4RCA5_9BACT</name>
<dbReference type="EMBL" id="RJVK01000003">
    <property type="protein sequence ID" value="ROR39489.1"/>
    <property type="molecule type" value="Genomic_DNA"/>
</dbReference>
<accession>A0AAJ4RCA5</accession>
<dbReference type="AlphaFoldDB" id="A0AAJ4RCA5"/>
<evidence type="ECO:0000313" key="3">
    <source>
        <dbReference type="Proteomes" id="UP000272781"/>
    </source>
</evidence>
<protein>
    <submittedName>
        <fullName evidence="2">Uncharacterized protein</fullName>
    </submittedName>
</protein>
<evidence type="ECO:0000313" key="1">
    <source>
        <dbReference type="EMBL" id="QCI28898.1"/>
    </source>
</evidence>
<proteinExistence type="predicted"/>
<evidence type="ECO:0000313" key="4">
    <source>
        <dbReference type="Proteomes" id="UP000298805"/>
    </source>
</evidence>
<evidence type="ECO:0000313" key="2">
    <source>
        <dbReference type="EMBL" id="ROR39489.1"/>
    </source>
</evidence>
<reference evidence="1" key="3">
    <citation type="submission" date="2019-06" db="EMBL/GenBank/DDBJ databases">
        <title>A comparative analysis of the Nautiliaceae.</title>
        <authorList>
            <person name="Grosche A."/>
            <person name="Smedile F."/>
            <person name="Vetriani C."/>
        </authorList>
    </citation>
    <scope>NUCLEOTIDE SEQUENCE</scope>
    <source>
        <strain evidence="1">TB6</strain>
    </source>
</reference>
<reference evidence="4" key="1">
    <citation type="submission" date="2018-03" db="EMBL/GenBank/DDBJ databases">
        <title>A comparative analysis of the Nautiliaceae.</title>
        <authorList>
            <person name="Grosche A."/>
            <person name="Smedile F."/>
            <person name="Vetriani C."/>
        </authorList>
    </citation>
    <scope>NUCLEOTIDE SEQUENCE [LARGE SCALE GENOMIC DNA]</scope>
    <source>
        <strain evidence="4">TB6</strain>
    </source>
</reference>
<reference evidence="2 3" key="2">
    <citation type="submission" date="2018-11" db="EMBL/GenBank/DDBJ databases">
        <title>Genomic Encyclopedia of Type Strains, Phase IV (KMG-IV): sequencing the most valuable type-strain genomes for metagenomic binning, comparative biology and taxonomic classification.</title>
        <authorList>
            <person name="Goeker M."/>
        </authorList>
    </citation>
    <scope>NUCLEOTIDE SEQUENCE [LARGE SCALE GENOMIC DNA]</scope>
    <source>
        <strain evidence="2 3">DSM 27783</strain>
    </source>
</reference>
<keyword evidence="4" id="KW-1185">Reference proteome</keyword>
<organism evidence="2 3">
    <name type="scientific">Caminibacter pacificus</name>
    <dbReference type="NCBI Taxonomy" id="1424653"/>
    <lineage>
        <taxon>Bacteria</taxon>
        <taxon>Pseudomonadati</taxon>
        <taxon>Campylobacterota</taxon>
        <taxon>Epsilonproteobacteria</taxon>
        <taxon>Nautiliales</taxon>
        <taxon>Nautiliaceae</taxon>
        <taxon>Caminibacter</taxon>
    </lineage>
</organism>
<sequence length="141" mass="15864">MKKFLAIAAAAITLNAGIYTNQLIQCMVNHSSQNDIKVLKTWMFFAFAQDPDLAKYATISKSQKIQINKAMGNYVTRLLTVDCKNEFKNAVKYEGNQAISQSFEYLGRVAGAAITSTPEVRAYFKEFAKYVDTKKLDELTK</sequence>
<dbReference type="EMBL" id="CP027432">
    <property type="protein sequence ID" value="QCI28898.1"/>
    <property type="molecule type" value="Genomic_DNA"/>
</dbReference>
<gene>
    <name evidence="1" type="ORF">C6V80_07925</name>
    <name evidence="2" type="ORF">EDC58_1429</name>
</gene>
<dbReference type="RefSeq" id="WP_123352820.1">
    <property type="nucleotide sequence ID" value="NZ_CP027432.2"/>
</dbReference>
<dbReference type="Proteomes" id="UP000298805">
    <property type="component" value="Chromosome"/>
</dbReference>
<dbReference type="Proteomes" id="UP000272781">
    <property type="component" value="Unassembled WGS sequence"/>
</dbReference>